<feature type="transmembrane region" description="Helical" evidence="1">
    <location>
        <begin position="49"/>
        <end position="67"/>
    </location>
</feature>
<dbReference type="InterPro" id="IPR052966">
    <property type="entry name" value="Beta-lactamase_Reg"/>
</dbReference>
<feature type="transmembrane region" description="Helical" evidence="1">
    <location>
        <begin position="154"/>
        <end position="175"/>
    </location>
</feature>
<keyword evidence="3" id="KW-1185">Reference proteome</keyword>
<proteinExistence type="predicted"/>
<keyword evidence="1" id="KW-1133">Transmembrane helix</keyword>
<evidence type="ECO:0000313" key="2">
    <source>
        <dbReference type="EMBL" id="RMJ02122.1"/>
    </source>
</evidence>
<gene>
    <name evidence="2" type="ORF">DOQ08_02918</name>
</gene>
<reference evidence="2 3" key="1">
    <citation type="submission" date="2018-08" db="EMBL/GenBank/DDBJ databases">
        <title>Whole Genome Sequence of the Moderate Halophilic Marine Bacterium Marinobacter litoralis Sw-45.</title>
        <authorList>
            <person name="Musa H."/>
        </authorList>
    </citation>
    <scope>NUCLEOTIDE SEQUENCE [LARGE SCALE GENOMIC DNA]</scope>
    <source>
        <strain evidence="2 3">Sw-45</strain>
    </source>
</reference>
<dbReference type="PANTHER" id="PTHR38684:SF1">
    <property type="entry name" value="PROTEIN AMPE"/>
    <property type="match status" value="1"/>
</dbReference>
<evidence type="ECO:0000313" key="3">
    <source>
        <dbReference type="Proteomes" id="UP000265903"/>
    </source>
</evidence>
<feature type="transmembrane region" description="Helical" evidence="1">
    <location>
        <begin position="74"/>
        <end position="93"/>
    </location>
</feature>
<dbReference type="GO" id="GO:0046677">
    <property type="term" value="P:response to antibiotic"/>
    <property type="evidence" value="ECO:0007669"/>
    <property type="project" value="TreeGrafter"/>
</dbReference>
<dbReference type="GO" id="GO:0005886">
    <property type="term" value="C:plasma membrane"/>
    <property type="evidence" value="ECO:0007669"/>
    <property type="project" value="TreeGrafter"/>
</dbReference>
<feature type="transmembrane region" description="Helical" evidence="1">
    <location>
        <begin position="274"/>
        <end position="294"/>
    </location>
</feature>
<accession>A0A3M2RA09</accession>
<dbReference type="Proteomes" id="UP000265903">
    <property type="component" value="Unassembled WGS sequence"/>
</dbReference>
<dbReference type="RefSeq" id="WP_114335701.1">
    <property type="nucleotide sequence ID" value="NZ_QMDL01000004.1"/>
</dbReference>
<keyword evidence="1" id="KW-0472">Membrane</keyword>
<name>A0A3M2RA09_9GAMM</name>
<comment type="caution">
    <text evidence="2">The sequence shown here is derived from an EMBL/GenBank/DDBJ whole genome shotgun (WGS) entry which is preliminary data.</text>
</comment>
<keyword evidence="1" id="KW-0812">Transmembrane</keyword>
<protein>
    <submittedName>
        <fullName evidence="2">Regulatory protein AmpE</fullName>
    </submittedName>
</protein>
<sequence length="295" mass="32745">MVLVIFLLAYVIRRKLDRREAMSSDGFWRLWFQQGATSKAGHEHSLVKGYLLVILPATCLVVLTVLAEQLGFRLALYPLEMVLLVILMGVPGWQASLRAYSEAWGRGDMQGAWHHVKDRLPADERGAALSPETMHLSVSKALILTVFDRFFLVVFWYVVGGIGAAVLARGALALAEHWPQAGARPKYRKTADWIGWLPARLLACTFGVAGDLSGWSRKIRQVVPGLQKTTTEVLMISANGSLTGYALDPERFSDLHPEDWPRFGGRSLIAIRDLLNRSMLVWICVIALLVIAGVV</sequence>
<dbReference type="AlphaFoldDB" id="A0A3M2RA09"/>
<dbReference type="PANTHER" id="PTHR38684">
    <property type="entry name" value="PROTEIN AMPE"/>
    <property type="match status" value="1"/>
</dbReference>
<organism evidence="2 3">
    <name type="scientific">Marinobacter litoralis</name>
    <dbReference type="NCBI Taxonomy" id="187981"/>
    <lineage>
        <taxon>Bacteria</taxon>
        <taxon>Pseudomonadati</taxon>
        <taxon>Pseudomonadota</taxon>
        <taxon>Gammaproteobacteria</taxon>
        <taxon>Pseudomonadales</taxon>
        <taxon>Marinobacteraceae</taxon>
        <taxon>Marinobacter</taxon>
    </lineage>
</organism>
<dbReference type="EMBL" id="QMDL01000004">
    <property type="protein sequence ID" value="RMJ02122.1"/>
    <property type="molecule type" value="Genomic_DNA"/>
</dbReference>
<dbReference type="OrthoDB" id="9811967at2"/>
<evidence type="ECO:0000256" key="1">
    <source>
        <dbReference type="SAM" id="Phobius"/>
    </source>
</evidence>